<dbReference type="OrthoDB" id="5401170at2759"/>
<dbReference type="InterPro" id="IPR011009">
    <property type="entry name" value="Kinase-like_dom_sf"/>
</dbReference>
<reference evidence="1 2" key="1">
    <citation type="submission" date="2015-08" db="EMBL/GenBank/DDBJ databases">
        <title>Emmonsia species relationships and genome sequence.</title>
        <authorList>
            <person name="Cuomo C.A."/>
            <person name="Schwartz I.S."/>
            <person name="Kenyon C."/>
            <person name="De Hoog G.S."/>
            <person name="Govender N.P."/>
            <person name="Botha A."/>
            <person name="Moreno L."/>
            <person name="De Vries M."/>
            <person name="Munoz J.F."/>
            <person name="Stielow J.B."/>
        </authorList>
    </citation>
    <scope>NUCLEOTIDE SEQUENCE [LARGE SCALE GENOMIC DNA]</scope>
    <source>
        <strain evidence="1 2">EI222</strain>
    </source>
</reference>
<comment type="caution">
    <text evidence="1">The sequence shown here is derived from an EMBL/GenBank/DDBJ whole genome shotgun (WGS) entry which is preliminary data.</text>
</comment>
<sequence>MPVPQGYLVFIVMEKVPGVSLVKFWEYDIVKRNKISASFHRSLTALLKLGARPSDCKLDNLVYDERPDTCYFVDFEDTR</sequence>
<name>A0A1J9P6E1_9EURO</name>
<dbReference type="Proteomes" id="UP000242791">
    <property type="component" value="Unassembled WGS sequence"/>
</dbReference>
<proteinExistence type="predicted"/>
<dbReference type="EMBL" id="LGTZ01002741">
    <property type="protein sequence ID" value="OJD11458.1"/>
    <property type="molecule type" value="Genomic_DNA"/>
</dbReference>
<accession>A0A1J9P6E1</accession>
<evidence type="ECO:0000313" key="1">
    <source>
        <dbReference type="EMBL" id="OJD11458.1"/>
    </source>
</evidence>
<evidence type="ECO:0008006" key="3">
    <source>
        <dbReference type="Google" id="ProtNLM"/>
    </source>
</evidence>
<protein>
    <recommendedName>
        <fullName evidence="3">Protein kinase domain-containing protein</fullName>
    </recommendedName>
</protein>
<dbReference type="VEuPathDB" id="FungiDB:ACJ73_09533"/>
<gene>
    <name evidence="1" type="ORF">ACJ73_09533</name>
</gene>
<evidence type="ECO:0000313" key="2">
    <source>
        <dbReference type="Proteomes" id="UP000242791"/>
    </source>
</evidence>
<feature type="non-terminal residue" evidence="1">
    <location>
        <position position="79"/>
    </location>
</feature>
<dbReference type="SUPFAM" id="SSF56112">
    <property type="entry name" value="Protein kinase-like (PK-like)"/>
    <property type="match status" value="1"/>
</dbReference>
<keyword evidence="2" id="KW-1185">Reference proteome</keyword>
<organism evidence="1 2">
    <name type="scientific">Blastomyces percursus</name>
    <dbReference type="NCBI Taxonomy" id="1658174"/>
    <lineage>
        <taxon>Eukaryota</taxon>
        <taxon>Fungi</taxon>
        <taxon>Dikarya</taxon>
        <taxon>Ascomycota</taxon>
        <taxon>Pezizomycotina</taxon>
        <taxon>Eurotiomycetes</taxon>
        <taxon>Eurotiomycetidae</taxon>
        <taxon>Onygenales</taxon>
        <taxon>Ajellomycetaceae</taxon>
        <taxon>Blastomyces</taxon>
    </lineage>
</organism>
<dbReference type="Gene3D" id="1.10.510.10">
    <property type="entry name" value="Transferase(Phosphotransferase) domain 1"/>
    <property type="match status" value="1"/>
</dbReference>
<dbReference type="AlphaFoldDB" id="A0A1J9P6E1"/>